<dbReference type="FunFam" id="3.30.200.20:FF:000489">
    <property type="entry name" value="Inactive receptor-like serine/threonine-protein kinase"/>
    <property type="match status" value="1"/>
</dbReference>
<feature type="compositionally biased region" description="Low complexity" evidence="8">
    <location>
        <begin position="196"/>
        <end position="206"/>
    </location>
</feature>
<keyword evidence="11" id="KW-0808">Transferase</keyword>
<organism evidence="11 12">
    <name type="scientific">Dendrobium catenatum</name>
    <dbReference type="NCBI Taxonomy" id="906689"/>
    <lineage>
        <taxon>Eukaryota</taxon>
        <taxon>Viridiplantae</taxon>
        <taxon>Streptophyta</taxon>
        <taxon>Embryophyta</taxon>
        <taxon>Tracheophyta</taxon>
        <taxon>Spermatophyta</taxon>
        <taxon>Magnoliopsida</taxon>
        <taxon>Liliopsida</taxon>
        <taxon>Asparagales</taxon>
        <taxon>Orchidaceae</taxon>
        <taxon>Epidendroideae</taxon>
        <taxon>Malaxideae</taxon>
        <taxon>Dendrobiinae</taxon>
        <taxon>Dendrobium</taxon>
    </lineage>
</organism>
<evidence type="ECO:0000313" key="11">
    <source>
        <dbReference type="EMBL" id="PKU76785.1"/>
    </source>
</evidence>
<evidence type="ECO:0000259" key="10">
    <source>
        <dbReference type="PROSITE" id="PS50011"/>
    </source>
</evidence>
<dbReference type="GO" id="GO:0004672">
    <property type="term" value="F:protein kinase activity"/>
    <property type="evidence" value="ECO:0007669"/>
    <property type="project" value="InterPro"/>
</dbReference>
<keyword evidence="5 9" id="KW-1133">Transmembrane helix</keyword>
<dbReference type="PANTHER" id="PTHR46084:SF1">
    <property type="entry name" value="PROTEIN MALE DISCOVERER 2"/>
    <property type="match status" value="1"/>
</dbReference>
<keyword evidence="1" id="KW-0433">Leucine-rich repeat</keyword>
<sequence>MWVGWNLFGLQLHRVAFGFLTFQLHFHVSFLLNPEGFSLMTFRSKVDSDPFEALQNWDPRDDDPCKWNGIQCVDGRVEILNLKGLKLGGTLTPEIEKLGHLKALSKLKNKYSHRHGDKIGNNFLTTATSYISQSVHDLHMVRHHLPQEAKNLPSAPSALASSAPPRTVSVPSHGSGFFAAILNPNGTHSRRPKPSVDPSSVPVQPDKLVKKGNKSATASKRWPKWIFSVVIPITALILLIIMALVVVYRRNATTIHTWRTGLSGPLRNALITGLPKLNRAELEAACEDFSNIIISYPNCTVFKGILSSGVEIAVASTKATSLFDWSERSESQFRNKMDTISKINHKNFVNLLGYCQEDDPFMRMMVFEYTSNGTLFEHLHVKEFGHLDWSTRMRIIMGVAYCLQHMHDLKPAVVHPILQSSCIFITADYAAKIADLSIFSEPIGKGNNNKESSTAATTTHPESNVYSFGILLLEIISGRMPVSEDDGLPISDWAKEHLKDEKSIVSLVDPSLMSKKDNELQIICKVAEACIHEDPKSRPTMKEVSGSLREVIGIDPEAAMPRLSPLWWAELEILSVEAS</sequence>
<feature type="transmembrane region" description="Helical" evidence="9">
    <location>
        <begin position="225"/>
        <end position="248"/>
    </location>
</feature>
<evidence type="ECO:0000313" key="12">
    <source>
        <dbReference type="Proteomes" id="UP000233837"/>
    </source>
</evidence>
<evidence type="ECO:0000256" key="7">
    <source>
        <dbReference type="ARBA" id="ARBA00046288"/>
    </source>
</evidence>
<dbReference type="InterPro" id="IPR032675">
    <property type="entry name" value="LRR_dom_sf"/>
</dbReference>
<dbReference type="PROSITE" id="PS50011">
    <property type="entry name" value="PROTEIN_KINASE_DOM"/>
    <property type="match status" value="1"/>
</dbReference>
<name>A0A2I0WM97_9ASPA</name>
<reference evidence="11 12" key="1">
    <citation type="journal article" date="2016" name="Sci. Rep.">
        <title>The Dendrobium catenatum Lindl. genome sequence provides insights into polysaccharide synthase, floral development and adaptive evolution.</title>
        <authorList>
            <person name="Zhang G.Q."/>
            <person name="Xu Q."/>
            <person name="Bian C."/>
            <person name="Tsai W.C."/>
            <person name="Yeh C.M."/>
            <person name="Liu K.W."/>
            <person name="Yoshida K."/>
            <person name="Zhang L.S."/>
            <person name="Chang S.B."/>
            <person name="Chen F."/>
            <person name="Shi Y."/>
            <person name="Su Y.Y."/>
            <person name="Zhang Y.Q."/>
            <person name="Chen L.J."/>
            <person name="Yin Y."/>
            <person name="Lin M."/>
            <person name="Huang H."/>
            <person name="Deng H."/>
            <person name="Wang Z.W."/>
            <person name="Zhu S.L."/>
            <person name="Zhao X."/>
            <person name="Deng C."/>
            <person name="Niu S.C."/>
            <person name="Huang J."/>
            <person name="Wang M."/>
            <person name="Liu G.H."/>
            <person name="Yang H.J."/>
            <person name="Xiao X.J."/>
            <person name="Hsiao Y.Y."/>
            <person name="Wu W.L."/>
            <person name="Chen Y.Y."/>
            <person name="Mitsuda N."/>
            <person name="Ohme-Takagi M."/>
            <person name="Luo Y.B."/>
            <person name="Van de Peer Y."/>
            <person name="Liu Z.J."/>
        </authorList>
    </citation>
    <scope>NUCLEOTIDE SEQUENCE [LARGE SCALE GENOMIC DNA]</scope>
    <source>
        <tissue evidence="11">The whole plant</tissue>
    </source>
</reference>
<dbReference type="Gene3D" id="1.10.510.10">
    <property type="entry name" value="Transferase(Phosphotransferase) domain 1"/>
    <property type="match status" value="1"/>
</dbReference>
<keyword evidence="6 9" id="KW-0472">Membrane</keyword>
<keyword evidence="11" id="KW-0418">Kinase</keyword>
<dbReference type="Gene3D" id="3.80.10.10">
    <property type="entry name" value="Ribonuclease Inhibitor"/>
    <property type="match status" value="1"/>
</dbReference>
<dbReference type="STRING" id="906689.A0A2I0WM97"/>
<dbReference type="Proteomes" id="UP000233837">
    <property type="component" value="Unassembled WGS sequence"/>
</dbReference>
<dbReference type="Gene3D" id="3.30.200.20">
    <property type="entry name" value="Phosphorylase Kinase, domain 1"/>
    <property type="match status" value="1"/>
</dbReference>
<keyword evidence="11" id="KW-0675">Receptor</keyword>
<keyword evidence="12" id="KW-1185">Reference proteome</keyword>
<evidence type="ECO:0000256" key="1">
    <source>
        <dbReference type="ARBA" id="ARBA00022614"/>
    </source>
</evidence>
<dbReference type="PANTHER" id="PTHR46084">
    <property type="entry name" value="PROTEIN MALE DISCOVERER 2"/>
    <property type="match status" value="1"/>
</dbReference>
<dbReference type="InterPro" id="IPR001245">
    <property type="entry name" value="Ser-Thr/Tyr_kinase_cat_dom"/>
</dbReference>
<dbReference type="GO" id="GO:0005524">
    <property type="term" value="F:ATP binding"/>
    <property type="evidence" value="ECO:0007669"/>
    <property type="project" value="InterPro"/>
</dbReference>
<feature type="region of interest" description="Disordered" evidence="8">
    <location>
        <begin position="181"/>
        <end position="215"/>
    </location>
</feature>
<dbReference type="Pfam" id="PF08263">
    <property type="entry name" value="LRRNT_2"/>
    <property type="match status" value="1"/>
</dbReference>
<evidence type="ECO:0000256" key="4">
    <source>
        <dbReference type="ARBA" id="ARBA00022737"/>
    </source>
</evidence>
<feature type="domain" description="Protein kinase" evidence="10">
    <location>
        <begin position="252"/>
        <end position="552"/>
    </location>
</feature>
<evidence type="ECO:0000256" key="2">
    <source>
        <dbReference type="ARBA" id="ARBA00022692"/>
    </source>
</evidence>
<feature type="transmembrane region" description="Helical" evidence="9">
    <location>
        <begin position="12"/>
        <end position="33"/>
    </location>
</feature>
<proteinExistence type="predicted"/>
<dbReference type="InterPro" id="IPR011009">
    <property type="entry name" value="Kinase-like_dom_sf"/>
</dbReference>
<evidence type="ECO:0000256" key="5">
    <source>
        <dbReference type="ARBA" id="ARBA00022989"/>
    </source>
</evidence>
<evidence type="ECO:0000256" key="8">
    <source>
        <dbReference type="SAM" id="MobiDB-lite"/>
    </source>
</evidence>
<evidence type="ECO:0000256" key="9">
    <source>
        <dbReference type="SAM" id="Phobius"/>
    </source>
</evidence>
<evidence type="ECO:0000256" key="3">
    <source>
        <dbReference type="ARBA" id="ARBA00022729"/>
    </source>
</evidence>
<comment type="subcellular location">
    <subcellularLocation>
        <location evidence="7">Endomembrane system</location>
        <topology evidence="7">Single-pass type I membrane protein</topology>
    </subcellularLocation>
</comment>
<keyword evidence="2 9" id="KW-0812">Transmembrane</keyword>
<evidence type="ECO:0000256" key="6">
    <source>
        <dbReference type="ARBA" id="ARBA00023136"/>
    </source>
</evidence>
<accession>A0A2I0WM97</accession>
<dbReference type="InterPro" id="IPR013210">
    <property type="entry name" value="LRR_N_plant-typ"/>
</dbReference>
<keyword evidence="3" id="KW-0732">Signal</keyword>
<protein>
    <submittedName>
        <fullName evidence="11">Putative LRR receptor-like serine/threonine-protein kinase MRH1</fullName>
    </submittedName>
</protein>
<dbReference type="SUPFAM" id="SSF56112">
    <property type="entry name" value="Protein kinase-like (PK-like)"/>
    <property type="match status" value="1"/>
</dbReference>
<dbReference type="EMBL" id="KZ502537">
    <property type="protein sequence ID" value="PKU76785.1"/>
    <property type="molecule type" value="Genomic_DNA"/>
</dbReference>
<dbReference type="AlphaFoldDB" id="A0A2I0WM97"/>
<dbReference type="Pfam" id="PF07714">
    <property type="entry name" value="PK_Tyr_Ser-Thr"/>
    <property type="match status" value="1"/>
</dbReference>
<keyword evidence="4" id="KW-0677">Repeat</keyword>
<dbReference type="GO" id="GO:0012505">
    <property type="term" value="C:endomembrane system"/>
    <property type="evidence" value="ECO:0007669"/>
    <property type="project" value="UniProtKB-SubCell"/>
</dbReference>
<gene>
    <name evidence="11" type="primary">MRH1</name>
    <name evidence="11" type="ORF">MA16_Dca001391</name>
</gene>
<dbReference type="InterPro" id="IPR000719">
    <property type="entry name" value="Prot_kinase_dom"/>
</dbReference>
<reference evidence="11 12" key="2">
    <citation type="journal article" date="2017" name="Nature">
        <title>The Apostasia genome and the evolution of orchids.</title>
        <authorList>
            <person name="Zhang G.Q."/>
            <person name="Liu K.W."/>
            <person name="Li Z."/>
            <person name="Lohaus R."/>
            <person name="Hsiao Y.Y."/>
            <person name="Niu S.C."/>
            <person name="Wang J.Y."/>
            <person name="Lin Y.C."/>
            <person name="Xu Q."/>
            <person name="Chen L.J."/>
            <person name="Yoshida K."/>
            <person name="Fujiwara S."/>
            <person name="Wang Z.W."/>
            <person name="Zhang Y.Q."/>
            <person name="Mitsuda N."/>
            <person name="Wang M."/>
            <person name="Liu G.H."/>
            <person name="Pecoraro L."/>
            <person name="Huang H.X."/>
            <person name="Xiao X.J."/>
            <person name="Lin M."/>
            <person name="Wu X.Y."/>
            <person name="Wu W.L."/>
            <person name="Chen Y.Y."/>
            <person name="Chang S.B."/>
            <person name="Sakamoto S."/>
            <person name="Ohme-Takagi M."/>
            <person name="Yagi M."/>
            <person name="Zeng S.J."/>
            <person name="Shen C.Y."/>
            <person name="Yeh C.M."/>
            <person name="Luo Y.B."/>
            <person name="Tsai W.C."/>
            <person name="Van de Peer Y."/>
            <person name="Liu Z.J."/>
        </authorList>
    </citation>
    <scope>NUCLEOTIDE SEQUENCE [LARGE SCALE GENOMIC DNA]</scope>
    <source>
        <tissue evidence="11">The whole plant</tissue>
    </source>
</reference>